<name>A0A370BJR9_ASPNG</name>
<accession>A0A370BJR9</accession>
<gene>
    <name evidence="1" type="ORF">M747DRAFT_334932</name>
</gene>
<dbReference type="EMBL" id="KZ851945">
    <property type="protein sequence ID" value="RDH15806.1"/>
    <property type="molecule type" value="Genomic_DNA"/>
</dbReference>
<evidence type="ECO:0000313" key="2">
    <source>
        <dbReference type="Proteomes" id="UP000253845"/>
    </source>
</evidence>
<dbReference type="Proteomes" id="UP000253845">
    <property type="component" value="Unassembled WGS sequence"/>
</dbReference>
<dbReference type="AlphaFoldDB" id="A0A370BJR9"/>
<evidence type="ECO:0000313" key="1">
    <source>
        <dbReference type="EMBL" id="RDH15806.1"/>
    </source>
</evidence>
<protein>
    <submittedName>
        <fullName evidence="1">Uncharacterized protein</fullName>
    </submittedName>
</protein>
<organism evidence="1 2">
    <name type="scientific">Aspergillus niger ATCC 13496</name>
    <dbReference type="NCBI Taxonomy" id="1353008"/>
    <lineage>
        <taxon>Eukaryota</taxon>
        <taxon>Fungi</taxon>
        <taxon>Dikarya</taxon>
        <taxon>Ascomycota</taxon>
        <taxon>Pezizomycotina</taxon>
        <taxon>Eurotiomycetes</taxon>
        <taxon>Eurotiomycetidae</taxon>
        <taxon>Eurotiales</taxon>
        <taxon>Aspergillaceae</taxon>
        <taxon>Aspergillus</taxon>
        <taxon>Aspergillus subgen. Circumdati</taxon>
    </lineage>
</organism>
<sequence length="77" mass="8604">MSTHSISNTYTTPIATQEPAMHHVGRREYIPSGFSAAVITQRMARFRDGCWMNQASCEHGCCFFPPFHPTVLGIVMS</sequence>
<proteinExistence type="predicted"/>
<dbReference type="VEuPathDB" id="FungiDB:M747DRAFT_334932"/>
<reference evidence="1 2" key="1">
    <citation type="submission" date="2018-07" db="EMBL/GenBank/DDBJ databases">
        <title>Section-level genome sequencing of Aspergillus section Nigri to investigate inter- and intra-species variation.</title>
        <authorList>
            <consortium name="DOE Joint Genome Institute"/>
            <person name="Vesth T.C."/>
            <person name="Nybo J.L."/>
            <person name="Theobald S."/>
            <person name="Frisvad J.C."/>
            <person name="Larsen T.O."/>
            <person name="Nielsen K.F."/>
            <person name="Hoof J.B."/>
            <person name="Brandl J."/>
            <person name="Salamov A."/>
            <person name="Riley R."/>
            <person name="Gladden J.M."/>
            <person name="Phatale P."/>
            <person name="Nielsen M.T."/>
            <person name="Lyhne E.K."/>
            <person name="Kogle M.E."/>
            <person name="Strasser K."/>
            <person name="McDonnell E."/>
            <person name="Barry K."/>
            <person name="Clum A."/>
            <person name="Chen C."/>
            <person name="Nolan M."/>
            <person name="Sandor L."/>
            <person name="Kuo A."/>
            <person name="Lipzen A."/>
            <person name="Hainaut M."/>
            <person name="Drula E."/>
            <person name="Tsang A."/>
            <person name="Magnuson J.K."/>
            <person name="Henrissat B."/>
            <person name="Wiebenga A."/>
            <person name="Simmons B.A."/>
            <person name="Makela M.R."/>
            <person name="De vries R.P."/>
            <person name="Grigoriev I.V."/>
            <person name="Mortensen U.H."/>
            <person name="Baker S.E."/>
            <person name="Andersen M.R."/>
        </authorList>
    </citation>
    <scope>NUCLEOTIDE SEQUENCE [LARGE SCALE GENOMIC DNA]</scope>
    <source>
        <strain evidence="1 2">ATCC 13496</strain>
    </source>
</reference>